<dbReference type="Proteomes" id="UP000249304">
    <property type="component" value="Unassembled WGS sequence"/>
</dbReference>
<evidence type="ECO:0000313" key="8">
    <source>
        <dbReference type="Proteomes" id="UP000249304"/>
    </source>
</evidence>
<dbReference type="InterPro" id="IPR015421">
    <property type="entry name" value="PyrdxlP-dep_Trfase_major"/>
</dbReference>
<sequence>MWFVLENYTIAGGTASEIAAGVEVAVSEGRLPPGALLPPVREVAARAGVSAGTAAAAYRLLRERGVVETAGRRGTRVRPRPASTFREAIRIEVPPGARDLATGNPDPALLPPLYDALAAAARAHEERPAMYGTGDDEELVALAGERLRADGVPEGPLAITSGTLDAVERVLAAHLRPGDPIAVEDPGWTALLDLVTVLGLRPVPMRLDDDGPLPDELARALRAGARAVVITARAQNPTGAAVTAARAAELREALAGHPEVLLIEDDHGSGFVDLPLHPLAGSVNKWILIRSTAKALGPDLRLALVTGDPVTLGRLRGRQRLAAGWVSHLLQRAVAHLWRTRAVDTAAVAAAYGRRRDGLVEALAGHGVRAHGRSGLNVWIPVADETTAITRLLPRGWACAPGARNRIGSPPGLRVTVSSLRPEEIEPLAADLAAALLPAAEGRYG</sequence>
<dbReference type="PROSITE" id="PS50949">
    <property type="entry name" value="HTH_GNTR"/>
    <property type="match status" value="1"/>
</dbReference>
<dbReference type="InterPro" id="IPR015424">
    <property type="entry name" value="PyrdxlP-dep_Trfase"/>
</dbReference>
<dbReference type="CDD" id="cd00609">
    <property type="entry name" value="AAT_like"/>
    <property type="match status" value="1"/>
</dbReference>
<dbReference type="SUPFAM" id="SSF46785">
    <property type="entry name" value="Winged helix' DNA-binding domain"/>
    <property type="match status" value="1"/>
</dbReference>
<evidence type="ECO:0000256" key="2">
    <source>
        <dbReference type="ARBA" id="ARBA00022898"/>
    </source>
</evidence>
<dbReference type="GO" id="GO:0030170">
    <property type="term" value="F:pyridoxal phosphate binding"/>
    <property type="evidence" value="ECO:0007669"/>
    <property type="project" value="InterPro"/>
</dbReference>
<name>A0A2W2F732_9ACTN</name>
<dbReference type="InterPro" id="IPR036388">
    <property type="entry name" value="WH-like_DNA-bd_sf"/>
</dbReference>
<dbReference type="AlphaFoldDB" id="A0A2W2F732"/>
<organism evidence="7 8">
    <name type="scientific">Nonomuraea aridisoli</name>
    <dbReference type="NCBI Taxonomy" id="2070368"/>
    <lineage>
        <taxon>Bacteria</taxon>
        <taxon>Bacillati</taxon>
        <taxon>Actinomycetota</taxon>
        <taxon>Actinomycetes</taxon>
        <taxon>Streptosporangiales</taxon>
        <taxon>Streptosporangiaceae</taxon>
        <taxon>Nonomuraea</taxon>
    </lineage>
</organism>
<evidence type="ECO:0000256" key="3">
    <source>
        <dbReference type="ARBA" id="ARBA00023015"/>
    </source>
</evidence>
<evidence type="ECO:0000313" key="7">
    <source>
        <dbReference type="EMBL" id="PZG20908.1"/>
    </source>
</evidence>
<accession>A0A2W2F732</accession>
<dbReference type="SMART" id="SM00345">
    <property type="entry name" value="HTH_GNTR"/>
    <property type="match status" value="1"/>
</dbReference>
<dbReference type="GO" id="GO:0003677">
    <property type="term" value="F:DNA binding"/>
    <property type="evidence" value="ECO:0007669"/>
    <property type="project" value="UniProtKB-KW"/>
</dbReference>
<dbReference type="Gene3D" id="3.40.640.10">
    <property type="entry name" value="Type I PLP-dependent aspartate aminotransferase-like (Major domain)"/>
    <property type="match status" value="1"/>
</dbReference>
<dbReference type="SUPFAM" id="SSF53383">
    <property type="entry name" value="PLP-dependent transferases"/>
    <property type="match status" value="1"/>
</dbReference>
<keyword evidence="8" id="KW-1185">Reference proteome</keyword>
<proteinExistence type="inferred from homology"/>
<dbReference type="PANTHER" id="PTHR46577">
    <property type="entry name" value="HTH-TYPE TRANSCRIPTIONAL REGULATORY PROTEIN GABR"/>
    <property type="match status" value="1"/>
</dbReference>
<dbReference type="RefSeq" id="WP_111177595.1">
    <property type="nucleotide sequence ID" value="NZ_POUD01000021.1"/>
</dbReference>
<keyword evidence="5" id="KW-0804">Transcription</keyword>
<dbReference type="Pfam" id="PF00155">
    <property type="entry name" value="Aminotran_1_2"/>
    <property type="match status" value="1"/>
</dbReference>
<dbReference type="PANTHER" id="PTHR46577:SF1">
    <property type="entry name" value="HTH-TYPE TRANSCRIPTIONAL REGULATORY PROTEIN GABR"/>
    <property type="match status" value="1"/>
</dbReference>
<evidence type="ECO:0000256" key="1">
    <source>
        <dbReference type="ARBA" id="ARBA00005384"/>
    </source>
</evidence>
<dbReference type="InterPro" id="IPR004839">
    <property type="entry name" value="Aminotransferase_I/II_large"/>
</dbReference>
<dbReference type="InterPro" id="IPR036390">
    <property type="entry name" value="WH_DNA-bd_sf"/>
</dbReference>
<dbReference type="CDD" id="cd07377">
    <property type="entry name" value="WHTH_GntR"/>
    <property type="match status" value="1"/>
</dbReference>
<gene>
    <name evidence="7" type="ORF">C1J01_07870</name>
</gene>
<evidence type="ECO:0000256" key="4">
    <source>
        <dbReference type="ARBA" id="ARBA00023125"/>
    </source>
</evidence>
<keyword evidence="4" id="KW-0238">DNA-binding</keyword>
<dbReference type="EMBL" id="POUD01000021">
    <property type="protein sequence ID" value="PZG20908.1"/>
    <property type="molecule type" value="Genomic_DNA"/>
</dbReference>
<reference evidence="7 8" key="1">
    <citation type="submission" date="2018-01" db="EMBL/GenBank/DDBJ databases">
        <title>Draft genome sequence of Nonomuraea sp. KC333.</title>
        <authorList>
            <person name="Sahin N."/>
            <person name="Saygin H."/>
            <person name="Ay H."/>
        </authorList>
    </citation>
    <scope>NUCLEOTIDE SEQUENCE [LARGE SCALE GENOMIC DNA]</scope>
    <source>
        <strain evidence="7 8">KC333</strain>
    </source>
</reference>
<dbReference type="GO" id="GO:0003700">
    <property type="term" value="F:DNA-binding transcription factor activity"/>
    <property type="evidence" value="ECO:0007669"/>
    <property type="project" value="InterPro"/>
</dbReference>
<feature type="domain" description="HTH gntR-type" evidence="6">
    <location>
        <begin position="12"/>
        <end position="80"/>
    </location>
</feature>
<dbReference type="InterPro" id="IPR000524">
    <property type="entry name" value="Tscrpt_reg_HTH_GntR"/>
</dbReference>
<evidence type="ECO:0000259" key="6">
    <source>
        <dbReference type="PROSITE" id="PS50949"/>
    </source>
</evidence>
<dbReference type="InterPro" id="IPR051446">
    <property type="entry name" value="HTH_trans_reg/aminotransferase"/>
</dbReference>
<dbReference type="OrthoDB" id="4336542at2"/>
<keyword evidence="2" id="KW-0663">Pyridoxal phosphate</keyword>
<comment type="caution">
    <text evidence="7">The sequence shown here is derived from an EMBL/GenBank/DDBJ whole genome shotgun (WGS) entry which is preliminary data.</text>
</comment>
<dbReference type="Pfam" id="PF00392">
    <property type="entry name" value="GntR"/>
    <property type="match status" value="1"/>
</dbReference>
<evidence type="ECO:0000256" key="5">
    <source>
        <dbReference type="ARBA" id="ARBA00023163"/>
    </source>
</evidence>
<dbReference type="Gene3D" id="1.10.10.10">
    <property type="entry name" value="Winged helix-like DNA-binding domain superfamily/Winged helix DNA-binding domain"/>
    <property type="match status" value="1"/>
</dbReference>
<protein>
    <submittedName>
        <fullName evidence="7">GntR family transcriptional regulator</fullName>
    </submittedName>
</protein>
<comment type="similarity">
    <text evidence="1">In the C-terminal section; belongs to the class-I pyridoxal-phosphate-dependent aminotransferase family.</text>
</comment>
<keyword evidence="3" id="KW-0805">Transcription regulation</keyword>